<name>A0ACB9Z531_9PEZI</name>
<keyword evidence="2" id="KW-1185">Reference proteome</keyword>
<accession>A0ACB9Z531</accession>
<organism evidence="1 2">
    <name type="scientific">Hypoxylon rubiginosum</name>
    <dbReference type="NCBI Taxonomy" id="110542"/>
    <lineage>
        <taxon>Eukaryota</taxon>
        <taxon>Fungi</taxon>
        <taxon>Dikarya</taxon>
        <taxon>Ascomycota</taxon>
        <taxon>Pezizomycotina</taxon>
        <taxon>Sordariomycetes</taxon>
        <taxon>Xylariomycetidae</taxon>
        <taxon>Xylariales</taxon>
        <taxon>Hypoxylaceae</taxon>
        <taxon>Hypoxylon</taxon>
    </lineage>
</organism>
<dbReference type="EMBL" id="MU393458">
    <property type="protein sequence ID" value="KAI4866471.1"/>
    <property type="molecule type" value="Genomic_DNA"/>
</dbReference>
<dbReference type="Proteomes" id="UP001497700">
    <property type="component" value="Unassembled WGS sequence"/>
</dbReference>
<protein>
    <submittedName>
        <fullName evidence="1">Uncharacterized protein</fullName>
    </submittedName>
</protein>
<comment type="caution">
    <text evidence="1">The sequence shown here is derived from an EMBL/GenBank/DDBJ whole genome shotgun (WGS) entry which is preliminary data.</text>
</comment>
<evidence type="ECO:0000313" key="2">
    <source>
        <dbReference type="Proteomes" id="UP001497700"/>
    </source>
</evidence>
<proteinExistence type="predicted"/>
<evidence type="ECO:0000313" key="1">
    <source>
        <dbReference type="EMBL" id="KAI4866471.1"/>
    </source>
</evidence>
<sequence>MSKIVHDFITAIKGIRGAGDTIRGEVMDATDRVFDNKFNHTETEAAQAKNRAIAEKGRQEMRDADILIGRRDFEPKDAAETGEASSTHHSVSSPTAAGGPTAPAPAAASHEGEKSSVN</sequence>
<gene>
    <name evidence="1" type="ORF">F4820DRAFT_248637</name>
</gene>
<reference evidence="1 2" key="1">
    <citation type="journal article" date="2022" name="New Phytol.">
        <title>Ecological generalism drives hyperdiversity of secondary metabolite gene clusters in xylarialean endophytes.</title>
        <authorList>
            <person name="Franco M.E.E."/>
            <person name="Wisecaver J.H."/>
            <person name="Arnold A.E."/>
            <person name="Ju Y.M."/>
            <person name="Slot J.C."/>
            <person name="Ahrendt S."/>
            <person name="Moore L.P."/>
            <person name="Eastman K.E."/>
            <person name="Scott K."/>
            <person name="Konkel Z."/>
            <person name="Mondo S.J."/>
            <person name="Kuo A."/>
            <person name="Hayes R.D."/>
            <person name="Haridas S."/>
            <person name="Andreopoulos B."/>
            <person name="Riley R."/>
            <person name="LaButti K."/>
            <person name="Pangilinan J."/>
            <person name="Lipzen A."/>
            <person name="Amirebrahimi M."/>
            <person name="Yan J."/>
            <person name="Adam C."/>
            <person name="Keymanesh K."/>
            <person name="Ng V."/>
            <person name="Louie K."/>
            <person name="Northen T."/>
            <person name="Drula E."/>
            <person name="Henrissat B."/>
            <person name="Hsieh H.M."/>
            <person name="Youens-Clark K."/>
            <person name="Lutzoni F."/>
            <person name="Miadlikowska J."/>
            <person name="Eastwood D.C."/>
            <person name="Hamelin R.C."/>
            <person name="Grigoriev I.V."/>
            <person name="U'Ren J.M."/>
        </authorList>
    </citation>
    <scope>NUCLEOTIDE SEQUENCE [LARGE SCALE GENOMIC DNA]</scope>
    <source>
        <strain evidence="1 2">CBS 119005</strain>
    </source>
</reference>